<gene>
    <name evidence="2" type="ORF">PanWU01x14_316540</name>
</gene>
<keyword evidence="3" id="KW-1185">Reference proteome</keyword>
<sequence length="116" mass="12387">EAPWTPICSASLASLTCLLHQASASLASLLSASLCKALSWSLYSPSIRLSDAISSSLRLLIFASVSSIFSLLFLAFSDSSCCSSRLSRHVASFLCCSQLIRPSSSSLQHWTRPPSC</sequence>
<dbReference type="EMBL" id="JXTB01000513">
    <property type="protein sequence ID" value="PON37908.1"/>
    <property type="molecule type" value="Genomic_DNA"/>
</dbReference>
<organism evidence="2 3">
    <name type="scientific">Parasponia andersonii</name>
    <name type="common">Sponia andersonii</name>
    <dbReference type="NCBI Taxonomy" id="3476"/>
    <lineage>
        <taxon>Eukaryota</taxon>
        <taxon>Viridiplantae</taxon>
        <taxon>Streptophyta</taxon>
        <taxon>Embryophyta</taxon>
        <taxon>Tracheophyta</taxon>
        <taxon>Spermatophyta</taxon>
        <taxon>Magnoliopsida</taxon>
        <taxon>eudicotyledons</taxon>
        <taxon>Gunneridae</taxon>
        <taxon>Pentapetalae</taxon>
        <taxon>rosids</taxon>
        <taxon>fabids</taxon>
        <taxon>Rosales</taxon>
        <taxon>Cannabaceae</taxon>
        <taxon>Parasponia</taxon>
    </lineage>
</organism>
<reference evidence="3" key="1">
    <citation type="submission" date="2016-06" db="EMBL/GenBank/DDBJ databases">
        <title>Parallel loss of symbiosis genes in relatives of nitrogen-fixing non-legume Parasponia.</title>
        <authorList>
            <person name="Van Velzen R."/>
            <person name="Holmer R."/>
            <person name="Bu F."/>
            <person name="Rutten L."/>
            <person name="Van Zeijl A."/>
            <person name="Liu W."/>
            <person name="Santuari L."/>
            <person name="Cao Q."/>
            <person name="Sharma T."/>
            <person name="Shen D."/>
            <person name="Roswanjaya Y."/>
            <person name="Wardhani T."/>
            <person name="Kalhor M.S."/>
            <person name="Jansen J."/>
            <person name="Van den Hoogen J."/>
            <person name="Gungor B."/>
            <person name="Hartog M."/>
            <person name="Hontelez J."/>
            <person name="Verver J."/>
            <person name="Yang W.-C."/>
            <person name="Schijlen E."/>
            <person name="Repin R."/>
            <person name="Schilthuizen M."/>
            <person name="Schranz E."/>
            <person name="Heidstra R."/>
            <person name="Miyata K."/>
            <person name="Fedorova E."/>
            <person name="Kohlen W."/>
            <person name="Bisseling T."/>
            <person name="Smit S."/>
            <person name="Geurts R."/>
        </authorList>
    </citation>
    <scope>NUCLEOTIDE SEQUENCE [LARGE SCALE GENOMIC DNA]</scope>
    <source>
        <strain evidence="3">cv. WU1-14</strain>
    </source>
</reference>
<dbReference type="Proteomes" id="UP000237105">
    <property type="component" value="Unassembled WGS sequence"/>
</dbReference>
<name>A0A2P5AMX3_PARAD</name>
<evidence type="ECO:0008006" key="4">
    <source>
        <dbReference type="Google" id="ProtNLM"/>
    </source>
</evidence>
<feature type="signal peptide" evidence="1">
    <location>
        <begin position="1"/>
        <end position="24"/>
    </location>
</feature>
<feature type="non-terminal residue" evidence="2">
    <location>
        <position position="1"/>
    </location>
</feature>
<proteinExistence type="predicted"/>
<feature type="chain" id="PRO_5015117736" description="Transmembrane protein" evidence="1">
    <location>
        <begin position="25"/>
        <end position="116"/>
    </location>
</feature>
<comment type="caution">
    <text evidence="2">The sequence shown here is derived from an EMBL/GenBank/DDBJ whole genome shotgun (WGS) entry which is preliminary data.</text>
</comment>
<protein>
    <recommendedName>
        <fullName evidence="4">Transmembrane protein</fullName>
    </recommendedName>
</protein>
<accession>A0A2P5AMX3</accession>
<evidence type="ECO:0000313" key="2">
    <source>
        <dbReference type="EMBL" id="PON37908.1"/>
    </source>
</evidence>
<keyword evidence="1" id="KW-0732">Signal</keyword>
<evidence type="ECO:0000313" key="3">
    <source>
        <dbReference type="Proteomes" id="UP000237105"/>
    </source>
</evidence>
<evidence type="ECO:0000256" key="1">
    <source>
        <dbReference type="SAM" id="SignalP"/>
    </source>
</evidence>
<dbReference type="AlphaFoldDB" id="A0A2P5AMX3"/>